<evidence type="ECO:0000313" key="4">
    <source>
        <dbReference type="Proteomes" id="UP001152797"/>
    </source>
</evidence>
<dbReference type="EMBL" id="CAMXCT010000001">
    <property type="protein sequence ID" value="CAI3971927.1"/>
    <property type="molecule type" value="Genomic_DNA"/>
</dbReference>
<keyword evidence="4" id="KW-1185">Reference proteome</keyword>
<reference evidence="3" key="2">
    <citation type="submission" date="2024-04" db="EMBL/GenBank/DDBJ databases">
        <authorList>
            <person name="Chen Y."/>
            <person name="Shah S."/>
            <person name="Dougan E. K."/>
            <person name="Thang M."/>
            <person name="Chan C."/>
        </authorList>
    </citation>
    <scope>NUCLEOTIDE SEQUENCE [LARGE SCALE GENOMIC DNA]</scope>
</reference>
<organism evidence="2">
    <name type="scientific">Cladocopium goreaui</name>
    <dbReference type="NCBI Taxonomy" id="2562237"/>
    <lineage>
        <taxon>Eukaryota</taxon>
        <taxon>Sar</taxon>
        <taxon>Alveolata</taxon>
        <taxon>Dinophyceae</taxon>
        <taxon>Suessiales</taxon>
        <taxon>Symbiodiniaceae</taxon>
        <taxon>Cladocopium</taxon>
    </lineage>
</organism>
<dbReference type="Proteomes" id="UP001152797">
    <property type="component" value="Unassembled WGS sequence"/>
</dbReference>
<proteinExistence type="predicted"/>
<feature type="compositionally biased region" description="Polar residues" evidence="1">
    <location>
        <begin position="99"/>
        <end position="111"/>
    </location>
</feature>
<gene>
    <name evidence="2" type="ORF">C1SCF055_LOCUS517</name>
</gene>
<protein>
    <submittedName>
        <fullName evidence="2">Uncharacterized protein</fullName>
    </submittedName>
</protein>
<accession>A0A9P1BEJ9</accession>
<name>A0A9P1BEJ9_9DINO</name>
<dbReference type="EMBL" id="CAMXCT030000001">
    <property type="protein sequence ID" value="CAL4759239.1"/>
    <property type="molecule type" value="Genomic_DNA"/>
</dbReference>
<sequence length="686" mass="75587">MAEEFDQVLLKRFDDWLGEQIKAKNIFNQNGANQVWIHAVNVARELGIPSELIEKNVTPFPSTQVGIHLENPGVEALARMIADLREQANAVSEEPGGSDISTTEATDSPSSKPLRDLLKRWTLPALVTLLGSGLSIFSLFLNSEENNPTPEPAEPPAAVQQEGSQGHAAQDALKQALDQAMQGILGGGQDFQKEMEDQRKQFADARNNLFGKLSGFGEKKENAEGVDELVEMLNGNPLLVAPVTMYAKALAAKIGIVVNEVLQEQAQNLAQLQQEVQQASDSNQPNSLARVACAIRSSNLNNSLISNQLTHHNSRNRTTHRFVGIEYRGQSLAPMVSYTCCTYVATSVALGPLVSGYGRSNKSRLQQKHGGKERLEQLAINSAEHRSTIAADLRDNIDALRVRADVIRSTCTATVDHLRAYENASESTDNDATGSPVVHEDDGDDDAHTIEKNAGGDGTGDEVTDEEARGRSGSVAKKSGTEFTSGDPLAAIDADLVRSAVAKLRVGDRLTSDERRAYKAFEKKREEEAMRRHYSSVPQKMWREWSGRQTKVLKDQAQRYGIPIGATIDLSELALWLHDFFAKHGRKFSAPETDDPELQGTASPALEEQRREKAIMLRLQRLEREGTLVDKAYVDDKLEQLAAVLRRAGERLERRYDSDAKAILDEAINGFRREHAAMWPGDVSKR</sequence>
<reference evidence="2" key="1">
    <citation type="submission" date="2022-10" db="EMBL/GenBank/DDBJ databases">
        <authorList>
            <person name="Chen Y."/>
            <person name="Dougan E. K."/>
            <person name="Chan C."/>
            <person name="Rhodes N."/>
            <person name="Thang M."/>
        </authorList>
    </citation>
    <scope>NUCLEOTIDE SEQUENCE</scope>
</reference>
<evidence type="ECO:0000313" key="3">
    <source>
        <dbReference type="EMBL" id="CAL1125302.1"/>
    </source>
</evidence>
<comment type="caution">
    <text evidence="2">The sequence shown here is derived from an EMBL/GenBank/DDBJ whole genome shotgun (WGS) entry which is preliminary data.</text>
</comment>
<feature type="region of interest" description="Disordered" evidence="1">
    <location>
        <begin position="145"/>
        <end position="170"/>
    </location>
</feature>
<feature type="region of interest" description="Disordered" evidence="1">
    <location>
        <begin position="88"/>
        <end position="113"/>
    </location>
</feature>
<dbReference type="EMBL" id="CAMXCT020000001">
    <property type="protein sequence ID" value="CAL1125302.1"/>
    <property type="molecule type" value="Genomic_DNA"/>
</dbReference>
<evidence type="ECO:0000313" key="2">
    <source>
        <dbReference type="EMBL" id="CAI3971927.1"/>
    </source>
</evidence>
<dbReference type="AlphaFoldDB" id="A0A9P1BEJ9"/>
<feature type="compositionally biased region" description="Polar residues" evidence="1">
    <location>
        <begin position="424"/>
        <end position="433"/>
    </location>
</feature>
<feature type="region of interest" description="Disordered" evidence="1">
    <location>
        <begin position="422"/>
        <end position="484"/>
    </location>
</feature>
<evidence type="ECO:0000256" key="1">
    <source>
        <dbReference type="SAM" id="MobiDB-lite"/>
    </source>
</evidence>